<organism evidence="1 2">
    <name type="scientific">Okeanomitos corallinicola TIOX110</name>
    <dbReference type="NCBI Taxonomy" id="3133117"/>
    <lineage>
        <taxon>Bacteria</taxon>
        <taxon>Bacillati</taxon>
        <taxon>Cyanobacteriota</taxon>
        <taxon>Cyanophyceae</taxon>
        <taxon>Nostocales</taxon>
        <taxon>Aphanizomenonaceae</taxon>
        <taxon>Okeanomitos</taxon>
    </lineage>
</organism>
<sequence length="108" mass="12450">MIKAMSQAGLNLFIPMELLINSLNALSLSEKRQISQLLNEAIADAEEENWREDEETEKEIQLVRDEYANGNYSEFSNIKEQLKQGAITRAKRDLGLVEEWFNLEEEAC</sequence>
<reference evidence="1 2" key="1">
    <citation type="submission" date="2024-04" db="EMBL/GenBank/DDBJ databases">
        <title>Okeanomitos corallinicola gen. &amp; sp. nov. (Nostocales, Cyanobacteria), a new toxic marine heterocyst-forming cyanobacterium from a coral reef.</title>
        <authorList>
            <person name="Li H."/>
            <person name="Li R."/>
            <person name="Kang J."/>
            <person name="Hii K.S."/>
            <person name="Mohamed H.F."/>
            <person name="Xu X."/>
            <person name="Luo Z."/>
        </authorList>
    </citation>
    <scope>NUCLEOTIDE SEQUENCE [LARGE SCALE GENOMIC DNA]</scope>
    <source>
        <strain evidence="1 2">TIOX110</strain>
    </source>
</reference>
<keyword evidence="2" id="KW-1185">Reference proteome</keyword>
<dbReference type="RefSeq" id="WP_353929893.1">
    <property type="nucleotide sequence ID" value="NZ_CP150886.1"/>
</dbReference>
<gene>
    <name evidence="1" type="ORF">WJM97_16525</name>
</gene>
<evidence type="ECO:0000313" key="2">
    <source>
        <dbReference type="Proteomes" id="UP001483337"/>
    </source>
</evidence>
<accession>A0ABZ2UTV5</accession>
<proteinExistence type="predicted"/>
<dbReference type="EMBL" id="CP150886">
    <property type="protein sequence ID" value="WZB86980.1"/>
    <property type="molecule type" value="Genomic_DNA"/>
</dbReference>
<evidence type="ECO:0000313" key="1">
    <source>
        <dbReference type="EMBL" id="WZB86980.1"/>
    </source>
</evidence>
<name>A0ABZ2UTV5_9CYAN</name>
<protein>
    <submittedName>
        <fullName evidence="1">Uncharacterized protein</fullName>
    </submittedName>
</protein>
<dbReference type="Proteomes" id="UP001483337">
    <property type="component" value="Chromosome"/>
</dbReference>